<proteinExistence type="predicted"/>
<dbReference type="Pfam" id="PF17963">
    <property type="entry name" value="Big_9"/>
    <property type="match status" value="1"/>
</dbReference>
<dbReference type="Proteomes" id="UP000315995">
    <property type="component" value="Chromosome"/>
</dbReference>
<dbReference type="SMART" id="SM00191">
    <property type="entry name" value="Int_alpha"/>
    <property type="match status" value="4"/>
</dbReference>
<dbReference type="SUPFAM" id="SSF69318">
    <property type="entry name" value="Integrin alpha N-terminal domain"/>
    <property type="match status" value="2"/>
</dbReference>
<keyword evidence="6" id="KW-1185">Reference proteome</keyword>
<evidence type="ECO:0000313" key="6">
    <source>
        <dbReference type="Proteomes" id="UP000315995"/>
    </source>
</evidence>
<dbReference type="GO" id="GO:0016020">
    <property type="term" value="C:membrane"/>
    <property type="evidence" value="ECO:0007669"/>
    <property type="project" value="InterPro"/>
</dbReference>
<organism evidence="5 6">
    <name type="scientific">Persicimonas caeni</name>
    <dbReference type="NCBI Taxonomy" id="2292766"/>
    <lineage>
        <taxon>Bacteria</taxon>
        <taxon>Deltaproteobacteria</taxon>
        <taxon>Bradymonadales</taxon>
        <taxon>Bradymonadaceae</taxon>
        <taxon>Persicimonas</taxon>
    </lineage>
</organism>
<dbReference type="RefSeq" id="WP_141197080.1">
    <property type="nucleotide sequence ID" value="NZ_CP041186.1"/>
</dbReference>
<dbReference type="InterPro" id="IPR013519">
    <property type="entry name" value="Int_alpha_beta-p"/>
</dbReference>
<dbReference type="EMBL" id="CP041186">
    <property type="protein sequence ID" value="QDG50588.1"/>
    <property type="molecule type" value="Genomic_DNA"/>
</dbReference>
<dbReference type="Gene3D" id="2.130.10.130">
    <property type="entry name" value="Integrin alpha, N-terminal"/>
    <property type="match status" value="3"/>
</dbReference>
<keyword evidence="1" id="KW-0732">Signal</keyword>
<name>A0A4Y6PQJ3_PERCE</name>
<evidence type="ECO:0000256" key="2">
    <source>
        <dbReference type="ARBA" id="ARBA00022737"/>
    </source>
</evidence>
<dbReference type="SUPFAM" id="SSF49313">
    <property type="entry name" value="Cadherin-like"/>
    <property type="match status" value="1"/>
</dbReference>
<keyword evidence="2" id="KW-0677">Repeat</keyword>
<feature type="compositionally biased region" description="Acidic residues" evidence="4">
    <location>
        <begin position="678"/>
        <end position="700"/>
    </location>
</feature>
<dbReference type="InterPro" id="IPR013517">
    <property type="entry name" value="FG-GAP"/>
</dbReference>
<dbReference type="Pfam" id="PF14312">
    <property type="entry name" value="FG-GAP_2"/>
    <property type="match status" value="7"/>
</dbReference>
<keyword evidence="3" id="KW-0325">Glycoprotein</keyword>
<dbReference type="InterPro" id="IPR028994">
    <property type="entry name" value="Integrin_alpha_N"/>
</dbReference>
<evidence type="ECO:0000256" key="3">
    <source>
        <dbReference type="ARBA" id="ARBA00023180"/>
    </source>
</evidence>
<evidence type="ECO:0000256" key="1">
    <source>
        <dbReference type="ARBA" id="ARBA00022729"/>
    </source>
</evidence>
<dbReference type="GO" id="GO:0005509">
    <property type="term" value="F:calcium ion binding"/>
    <property type="evidence" value="ECO:0007669"/>
    <property type="project" value="InterPro"/>
</dbReference>
<dbReference type="PROSITE" id="PS51470">
    <property type="entry name" value="FG_GAP"/>
    <property type="match status" value="2"/>
</dbReference>
<reference evidence="5 6" key="1">
    <citation type="submission" date="2019-06" db="EMBL/GenBank/DDBJ databases">
        <title>Persicimonas caeni gen. nov., sp. nov., a predatory bacterium isolated from solar saltern.</title>
        <authorList>
            <person name="Wang S."/>
        </authorList>
    </citation>
    <scope>NUCLEOTIDE SEQUENCE [LARGE SCALE GENOMIC DNA]</scope>
    <source>
        <strain evidence="5 6">YN101</strain>
    </source>
</reference>
<gene>
    <name evidence="5" type="ORF">FIV42_07520</name>
</gene>
<dbReference type="Gene3D" id="2.60.40.10">
    <property type="entry name" value="Immunoglobulins"/>
    <property type="match status" value="1"/>
</dbReference>
<dbReference type="InterPro" id="IPR015919">
    <property type="entry name" value="Cadherin-like_sf"/>
</dbReference>
<dbReference type="PROSITE" id="PS51257">
    <property type="entry name" value="PROKAR_LIPOPROTEIN"/>
    <property type="match status" value="1"/>
</dbReference>
<dbReference type="Gene3D" id="4.10.1080.10">
    <property type="entry name" value="TSP type-3 repeat"/>
    <property type="match status" value="2"/>
</dbReference>
<dbReference type="InterPro" id="IPR013783">
    <property type="entry name" value="Ig-like_fold"/>
</dbReference>
<feature type="compositionally biased region" description="Acidic residues" evidence="4">
    <location>
        <begin position="744"/>
        <end position="758"/>
    </location>
</feature>
<dbReference type="PANTHER" id="PTHR36220">
    <property type="entry name" value="UNNAMED PRODUCT"/>
    <property type="match status" value="1"/>
</dbReference>
<feature type="compositionally biased region" description="Basic and acidic residues" evidence="4">
    <location>
        <begin position="641"/>
        <end position="653"/>
    </location>
</feature>
<evidence type="ECO:0008006" key="7">
    <source>
        <dbReference type="Google" id="ProtNLM"/>
    </source>
</evidence>
<sequence>MTRWIEHLYCILLIGCVVALSSSCFEADAPEVAHSSTGDQPAVQQRGLSGWTESEILAASDARAYQHFGHSVAADRNLAIVGAYYDDTNGTKAGAAYIFEQVRGSPDHWAEVKKLLPSDGAPKDAFGLSVAIDGDVAVVGAYYVNYEGGDDRGAAYVFERNHGGPDNWGEVKKLLPSDGAPDDYFGTALAVSGDTIAVGARRRDGSDYDVGAVYMFQRDHGGVNNWGESAKLLVSEPQGSDGFGTAVSIDEDVLVVGASSVWADSSAAYIFERDGGSNQWVETKKLTYSGTNSYRSFGGSVSVSDDVVVVGANRAYSGGAGAAVIYERNHGGVDNWGESRELIPSDTTAGQSFGYSVSVSGDVVAVGAVGDETYGNEAGAAYIFERHQGGADQWGEVIKLLAAGGKERDWYGANVAANGNVVMVGASRGRPESWGAVYVHTAPNVGPEALDDSATLAEDDQVTVDILSNDIDGDGHGLDARVLTQPEHGTASVNPDQTITYLPNADFYGRDQLIYEVWGGFGGLDTATVSITVEPVNDAPFFIEPTPDDGERLSAVEGEEIRLRLAAEDFDDDSLAFDVSPLPQGASRDVTSGEFTWPLTFQDIGSHQLALTVSDGTVEARRRLSVVVDFLDEDEDGLPDTWEHENGLDRSTADSDGDFISDSVEVGDRLDQPRDTDGDGLLDALDEDSDEDGMPDAEEAGDQRLETPPIDTNGDGVPNYRDRDSDGDGIDDANDNCPRVENPDQADSDEDGQGDACDEATVQKDTGASAAEGGCTIPRATTPLSATPLLMAVLMLFSLRVTSREHR</sequence>
<protein>
    <recommendedName>
        <fullName evidence="7">Tandem-95 repeat protein</fullName>
    </recommendedName>
</protein>
<feature type="compositionally biased region" description="Basic and acidic residues" evidence="4">
    <location>
        <begin position="666"/>
        <end position="677"/>
    </location>
</feature>
<feature type="region of interest" description="Disordered" evidence="4">
    <location>
        <begin position="635"/>
        <end position="777"/>
    </location>
</feature>
<dbReference type="InterPro" id="IPR028974">
    <property type="entry name" value="TSP_type-3_rpt"/>
</dbReference>
<evidence type="ECO:0000256" key="4">
    <source>
        <dbReference type="SAM" id="MobiDB-lite"/>
    </source>
</evidence>
<dbReference type="PANTHER" id="PTHR36220:SF1">
    <property type="entry name" value="GAMMA TUBULIN COMPLEX COMPONENT C-TERMINAL DOMAIN-CONTAINING PROTEIN"/>
    <property type="match status" value="1"/>
</dbReference>
<dbReference type="Gene3D" id="2.60.40.3440">
    <property type="match status" value="1"/>
</dbReference>
<dbReference type="AlphaFoldDB" id="A0A4Y6PQJ3"/>
<accession>A0A4Y6PQJ3</accession>
<accession>A0A5B8Y7Y7</accession>
<dbReference type="OrthoDB" id="8481850at2"/>
<dbReference type="SUPFAM" id="SSF103647">
    <property type="entry name" value="TSP type-3 repeat"/>
    <property type="match status" value="2"/>
</dbReference>
<evidence type="ECO:0000313" key="5">
    <source>
        <dbReference type="EMBL" id="QDG50588.1"/>
    </source>
</evidence>